<dbReference type="GO" id="GO:0005730">
    <property type="term" value="C:nucleolus"/>
    <property type="evidence" value="ECO:0007669"/>
    <property type="project" value="TreeGrafter"/>
</dbReference>
<dbReference type="PANTHER" id="PTHR11953:SF0">
    <property type="entry name" value="EXOSOME COMPLEX COMPONENT RRP41"/>
    <property type="match status" value="1"/>
</dbReference>
<dbReference type="EMBL" id="MPUH01000939">
    <property type="protein sequence ID" value="OMJ71990.1"/>
    <property type="molecule type" value="Genomic_DNA"/>
</dbReference>
<feature type="domain" description="Exoribonuclease phosphorolytic" evidence="2">
    <location>
        <begin position="11"/>
        <end position="118"/>
    </location>
</feature>
<reference evidence="3 4" key="1">
    <citation type="submission" date="2016-11" db="EMBL/GenBank/DDBJ databases">
        <title>The macronuclear genome of Stentor coeruleus: a giant cell with tiny introns.</title>
        <authorList>
            <person name="Slabodnick M."/>
            <person name="Ruby J.G."/>
            <person name="Reiff S.B."/>
            <person name="Swart E.C."/>
            <person name="Gosai S."/>
            <person name="Prabakaran S."/>
            <person name="Witkowska E."/>
            <person name="Larue G.E."/>
            <person name="Fisher S."/>
            <person name="Freeman R.M."/>
            <person name="Gunawardena J."/>
            <person name="Chu W."/>
            <person name="Stover N.A."/>
            <person name="Gregory B.D."/>
            <person name="Nowacki M."/>
            <person name="Derisi J."/>
            <person name="Roy S.W."/>
            <person name="Marshall W.F."/>
            <person name="Sood P."/>
        </authorList>
    </citation>
    <scope>NUCLEOTIDE SEQUENCE [LARGE SCALE GENOMIC DNA]</scope>
    <source>
        <strain evidence="3">WM001</strain>
    </source>
</reference>
<dbReference type="Pfam" id="PF01138">
    <property type="entry name" value="RNase_PH"/>
    <property type="match status" value="1"/>
</dbReference>
<evidence type="ECO:0000256" key="1">
    <source>
        <dbReference type="ARBA" id="ARBA00006678"/>
    </source>
</evidence>
<accession>A0A1R2B5T5</accession>
<dbReference type="GO" id="GO:0016075">
    <property type="term" value="P:rRNA catabolic process"/>
    <property type="evidence" value="ECO:0007669"/>
    <property type="project" value="TreeGrafter"/>
</dbReference>
<dbReference type="InterPro" id="IPR027408">
    <property type="entry name" value="PNPase/RNase_PH_dom_sf"/>
</dbReference>
<organism evidence="3 4">
    <name type="scientific">Stentor coeruleus</name>
    <dbReference type="NCBI Taxonomy" id="5963"/>
    <lineage>
        <taxon>Eukaryota</taxon>
        <taxon>Sar</taxon>
        <taxon>Alveolata</taxon>
        <taxon>Ciliophora</taxon>
        <taxon>Postciliodesmatophora</taxon>
        <taxon>Heterotrichea</taxon>
        <taxon>Heterotrichida</taxon>
        <taxon>Stentoridae</taxon>
        <taxon>Stentor</taxon>
    </lineage>
</organism>
<dbReference type="InterPro" id="IPR020568">
    <property type="entry name" value="Ribosomal_Su5_D2-typ_SF"/>
</dbReference>
<dbReference type="AlphaFoldDB" id="A0A1R2B5T5"/>
<proteinExistence type="inferred from homology"/>
<dbReference type="OrthoDB" id="27298at2759"/>
<dbReference type="GO" id="GO:0003723">
    <property type="term" value="F:RNA binding"/>
    <property type="evidence" value="ECO:0007669"/>
    <property type="project" value="TreeGrafter"/>
</dbReference>
<dbReference type="PANTHER" id="PTHR11953">
    <property type="entry name" value="EXOSOME COMPLEX COMPONENT"/>
    <property type="match status" value="1"/>
</dbReference>
<keyword evidence="4" id="KW-1185">Reference proteome</keyword>
<comment type="similarity">
    <text evidence="1">Belongs to the RNase PH family.</text>
</comment>
<dbReference type="InterPro" id="IPR050080">
    <property type="entry name" value="RNase_PH"/>
</dbReference>
<dbReference type="SUPFAM" id="SSF54211">
    <property type="entry name" value="Ribosomal protein S5 domain 2-like"/>
    <property type="match status" value="1"/>
</dbReference>
<comment type="caution">
    <text evidence="3">The sequence shown here is derived from an EMBL/GenBank/DDBJ whole genome shotgun (WGS) entry which is preliminary data.</text>
</comment>
<evidence type="ECO:0000259" key="2">
    <source>
        <dbReference type="Pfam" id="PF01138"/>
    </source>
</evidence>
<evidence type="ECO:0000313" key="3">
    <source>
        <dbReference type="EMBL" id="OMJ71990.1"/>
    </source>
</evidence>
<dbReference type="GO" id="GO:0071051">
    <property type="term" value="P:poly(A)-dependent snoRNA 3'-end processing"/>
    <property type="evidence" value="ECO:0007669"/>
    <property type="project" value="TreeGrafter"/>
</dbReference>
<dbReference type="InterPro" id="IPR001247">
    <property type="entry name" value="ExoRNase_PH_dom1"/>
</dbReference>
<dbReference type="Proteomes" id="UP000187209">
    <property type="component" value="Unassembled WGS sequence"/>
</dbReference>
<dbReference type="GO" id="GO:0034475">
    <property type="term" value="P:U4 snRNA 3'-end processing"/>
    <property type="evidence" value="ECO:0007669"/>
    <property type="project" value="TreeGrafter"/>
</dbReference>
<sequence length="189" mass="20608">MELEAEMWSFTHSIVDTAAGSAYIESKTHKILCVVSSPSEFSELLSSEEYQRHAKAHLNVVSPHSSQVKDALSSLIILEKYPKSVIEVKVQVISGDEDTALVYIINAVSLAVIDSGIEIRDTLIAVSAGFKDGKVIIGANQLVLGVLVNTDKVVLIRLEGVVDEQQAGMLIQACFDTAKHMFQMVKNSY</sequence>
<protein>
    <recommendedName>
        <fullName evidence="2">Exoribonuclease phosphorolytic domain-containing protein</fullName>
    </recommendedName>
</protein>
<dbReference type="Gene3D" id="3.30.230.70">
    <property type="entry name" value="GHMP Kinase, N-terminal domain"/>
    <property type="match status" value="1"/>
</dbReference>
<dbReference type="GO" id="GO:0071028">
    <property type="term" value="P:nuclear mRNA surveillance"/>
    <property type="evidence" value="ECO:0007669"/>
    <property type="project" value="TreeGrafter"/>
</dbReference>
<dbReference type="GO" id="GO:0000177">
    <property type="term" value="C:cytoplasmic exosome (RNase complex)"/>
    <property type="evidence" value="ECO:0007669"/>
    <property type="project" value="TreeGrafter"/>
</dbReference>
<evidence type="ECO:0000313" key="4">
    <source>
        <dbReference type="Proteomes" id="UP000187209"/>
    </source>
</evidence>
<dbReference type="GO" id="GO:0000176">
    <property type="term" value="C:nuclear exosome (RNase complex)"/>
    <property type="evidence" value="ECO:0007669"/>
    <property type="project" value="TreeGrafter"/>
</dbReference>
<name>A0A1R2B5T5_9CILI</name>
<gene>
    <name evidence="3" type="ORF">SteCoe_29666</name>
</gene>